<proteinExistence type="predicted"/>
<evidence type="ECO:0000313" key="1">
    <source>
        <dbReference type="EMBL" id="MCE7001668.1"/>
    </source>
</evidence>
<accession>A0ABS8Z530</accession>
<keyword evidence="2" id="KW-1185">Reference proteome</keyword>
<name>A0ABS8Z530_9PSEU</name>
<dbReference type="EMBL" id="JAJVCN010000001">
    <property type="protein sequence ID" value="MCE7001668.1"/>
    <property type="molecule type" value="Genomic_DNA"/>
</dbReference>
<evidence type="ECO:0000313" key="2">
    <source>
        <dbReference type="Proteomes" id="UP001521150"/>
    </source>
</evidence>
<comment type="caution">
    <text evidence="1">The sequence shown here is derived from an EMBL/GenBank/DDBJ whole genome shotgun (WGS) entry which is preliminary data.</text>
</comment>
<protein>
    <submittedName>
        <fullName evidence="1">Uncharacterized protein</fullName>
    </submittedName>
</protein>
<dbReference type="RefSeq" id="WP_233722726.1">
    <property type="nucleotide sequence ID" value="NZ_JAJVCN010000001.1"/>
</dbReference>
<dbReference type="Proteomes" id="UP001521150">
    <property type="component" value="Unassembled WGS sequence"/>
</dbReference>
<reference evidence="1 2" key="1">
    <citation type="submission" date="2021-12" db="EMBL/GenBank/DDBJ databases">
        <title>Genome sequence of Kibdelosporangium philippinense ATCC 49844.</title>
        <authorList>
            <person name="Fedorov E.A."/>
            <person name="Omeragic M."/>
            <person name="Shalygina K.F."/>
            <person name="Maclea K.S."/>
        </authorList>
    </citation>
    <scope>NUCLEOTIDE SEQUENCE [LARGE SCALE GENOMIC DNA]</scope>
    <source>
        <strain evidence="1 2">ATCC 49844</strain>
    </source>
</reference>
<sequence length="77" mass="8200">MVSVVVQVDGELGDLEQLPEQQLGRLSEIERHVGQRIQQLHVRSVRAAWLGLVGGVELGNGHERGGLLGVQVVVGAA</sequence>
<gene>
    <name evidence="1" type="ORF">LWC34_02250</name>
</gene>
<organism evidence="1 2">
    <name type="scientific">Kibdelosporangium philippinense</name>
    <dbReference type="NCBI Taxonomy" id="211113"/>
    <lineage>
        <taxon>Bacteria</taxon>
        <taxon>Bacillati</taxon>
        <taxon>Actinomycetota</taxon>
        <taxon>Actinomycetes</taxon>
        <taxon>Pseudonocardiales</taxon>
        <taxon>Pseudonocardiaceae</taxon>
        <taxon>Kibdelosporangium</taxon>
    </lineage>
</organism>